<accession>A0A0C9UHR3</accession>
<dbReference type="HOGENOM" id="CLU_2348052_0_0_1"/>
<evidence type="ECO:0000313" key="3">
    <source>
        <dbReference type="Proteomes" id="UP000054279"/>
    </source>
</evidence>
<organism evidence="2 3">
    <name type="scientific">Sphaerobolus stellatus (strain SS14)</name>
    <dbReference type="NCBI Taxonomy" id="990650"/>
    <lineage>
        <taxon>Eukaryota</taxon>
        <taxon>Fungi</taxon>
        <taxon>Dikarya</taxon>
        <taxon>Basidiomycota</taxon>
        <taxon>Agaricomycotina</taxon>
        <taxon>Agaricomycetes</taxon>
        <taxon>Phallomycetidae</taxon>
        <taxon>Geastrales</taxon>
        <taxon>Sphaerobolaceae</taxon>
        <taxon>Sphaerobolus</taxon>
    </lineage>
</organism>
<proteinExistence type="predicted"/>
<name>A0A0C9UHR3_SPHS4</name>
<keyword evidence="3" id="KW-1185">Reference proteome</keyword>
<dbReference type="Proteomes" id="UP000054279">
    <property type="component" value="Unassembled WGS sequence"/>
</dbReference>
<sequence>MSDPILHEEPRLRFEIFEYHPLYSNNDSFPVPARTKTSVSMKNLWQPVVDTYWQNVQNWIAVNNEDRDNAIAQKEKREAEERAKKEAEEEAEKKAEK</sequence>
<protein>
    <submittedName>
        <fullName evidence="2">Uncharacterized protein</fullName>
    </submittedName>
</protein>
<dbReference type="AlphaFoldDB" id="A0A0C9UHR3"/>
<reference evidence="2 3" key="1">
    <citation type="submission" date="2014-06" db="EMBL/GenBank/DDBJ databases">
        <title>Evolutionary Origins and Diversification of the Mycorrhizal Mutualists.</title>
        <authorList>
            <consortium name="DOE Joint Genome Institute"/>
            <consortium name="Mycorrhizal Genomics Consortium"/>
            <person name="Kohler A."/>
            <person name="Kuo A."/>
            <person name="Nagy L.G."/>
            <person name="Floudas D."/>
            <person name="Copeland A."/>
            <person name="Barry K.W."/>
            <person name="Cichocki N."/>
            <person name="Veneault-Fourrey C."/>
            <person name="LaButti K."/>
            <person name="Lindquist E.A."/>
            <person name="Lipzen A."/>
            <person name="Lundell T."/>
            <person name="Morin E."/>
            <person name="Murat C."/>
            <person name="Riley R."/>
            <person name="Ohm R."/>
            <person name="Sun H."/>
            <person name="Tunlid A."/>
            <person name="Henrissat B."/>
            <person name="Grigoriev I.V."/>
            <person name="Hibbett D.S."/>
            <person name="Martin F."/>
        </authorList>
    </citation>
    <scope>NUCLEOTIDE SEQUENCE [LARGE SCALE GENOMIC DNA]</scope>
    <source>
        <strain evidence="2 3">SS14</strain>
    </source>
</reference>
<feature type="region of interest" description="Disordered" evidence="1">
    <location>
        <begin position="65"/>
        <end position="97"/>
    </location>
</feature>
<evidence type="ECO:0000313" key="2">
    <source>
        <dbReference type="EMBL" id="KIJ42623.1"/>
    </source>
</evidence>
<gene>
    <name evidence="2" type="ORF">M422DRAFT_254066</name>
</gene>
<dbReference type="EMBL" id="KN837128">
    <property type="protein sequence ID" value="KIJ42623.1"/>
    <property type="molecule type" value="Genomic_DNA"/>
</dbReference>
<evidence type="ECO:0000256" key="1">
    <source>
        <dbReference type="SAM" id="MobiDB-lite"/>
    </source>
</evidence>